<organism evidence="2 3">
    <name type="scientific">Cyanidiococcus yangmingshanensis</name>
    <dbReference type="NCBI Taxonomy" id="2690220"/>
    <lineage>
        <taxon>Eukaryota</taxon>
        <taxon>Rhodophyta</taxon>
        <taxon>Bangiophyceae</taxon>
        <taxon>Cyanidiales</taxon>
        <taxon>Cyanidiaceae</taxon>
        <taxon>Cyanidiococcus</taxon>
    </lineage>
</organism>
<evidence type="ECO:0000256" key="1">
    <source>
        <dbReference type="SAM" id="MobiDB-lite"/>
    </source>
</evidence>
<reference evidence="2 3" key="1">
    <citation type="journal article" date="2020" name="J. Phycol.">
        <title>Comparative genome analysis reveals Cyanidiococcus gen. nov., a new extremophilic red algal genus sister to Cyanidioschyzon (Cyanidioschyzonaceae, Rhodophyta).</title>
        <authorList>
            <person name="Liu S.-L."/>
            <person name="Chiang Y.-R."/>
            <person name="Yoon H.S."/>
            <person name="Fu H.-Y."/>
        </authorList>
    </citation>
    <scope>NUCLEOTIDE SEQUENCE [LARGE SCALE GENOMIC DNA]</scope>
    <source>
        <strain evidence="2 3">THAL066</strain>
    </source>
</reference>
<feature type="region of interest" description="Disordered" evidence="1">
    <location>
        <begin position="23"/>
        <end position="109"/>
    </location>
</feature>
<dbReference type="InterPro" id="IPR014954">
    <property type="entry name" value="DUF1825"/>
</dbReference>
<dbReference type="OrthoDB" id="10263385at2759"/>
<accession>A0A7J7IIE4</accession>
<comment type="caution">
    <text evidence="2">The sequence shown here is derived from an EMBL/GenBank/DDBJ whole genome shotgun (WGS) entry which is preliminary data.</text>
</comment>
<keyword evidence="3" id="KW-1185">Reference proteome</keyword>
<dbReference type="AlphaFoldDB" id="A0A7J7IIE4"/>
<proteinExistence type="predicted"/>
<feature type="compositionally biased region" description="Polar residues" evidence="1">
    <location>
        <begin position="48"/>
        <end position="59"/>
    </location>
</feature>
<evidence type="ECO:0000313" key="3">
    <source>
        <dbReference type="Proteomes" id="UP000530660"/>
    </source>
</evidence>
<sequence length="214" mass="23896">MSGKVAWLSCPGVFSSAHSPKGFIERRTWGSPSVGVARQPARGGRAFTQPSPLHTTAQYRSPRPRGRRDDDTHSGGGARGGHRDGDSNSVGRGSDPLAGGRDDSASNGGIFGSPVVLEEGNRLMRDHAELLRLGQKYKLFDREGKLAYIAQMESVFDRWKVFLKRFELSADFQAQLYLKQLDAWLSQFGMRREDLLRNLEVSLDMMRQEAEREL</sequence>
<name>A0A7J7IIE4_9RHOD</name>
<protein>
    <submittedName>
        <fullName evidence="2">Uncharacterized protein</fullName>
    </submittedName>
</protein>
<dbReference type="EMBL" id="VWRR01000010">
    <property type="protein sequence ID" value="KAF6002510.1"/>
    <property type="molecule type" value="Genomic_DNA"/>
</dbReference>
<evidence type="ECO:0000313" key="2">
    <source>
        <dbReference type="EMBL" id="KAF6002510.1"/>
    </source>
</evidence>
<dbReference type="Proteomes" id="UP000530660">
    <property type="component" value="Unassembled WGS sequence"/>
</dbReference>
<gene>
    <name evidence="2" type="ORF">F1559_003487</name>
</gene>
<dbReference type="Pfam" id="PF08855">
    <property type="entry name" value="DUF1825"/>
    <property type="match status" value="1"/>
</dbReference>